<feature type="region of interest" description="Disordered" evidence="1">
    <location>
        <begin position="154"/>
        <end position="180"/>
    </location>
</feature>
<gene>
    <name evidence="2" type="ORF">LACBIDRAFT_329548</name>
</gene>
<protein>
    <submittedName>
        <fullName evidence="2">Predicted protein</fullName>
    </submittedName>
</protein>
<evidence type="ECO:0000313" key="3">
    <source>
        <dbReference type="Proteomes" id="UP000001194"/>
    </source>
</evidence>
<dbReference type="Proteomes" id="UP000001194">
    <property type="component" value="Unassembled WGS sequence"/>
</dbReference>
<dbReference type="GeneID" id="6079284"/>
<name>B0DID8_LACBS</name>
<dbReference type="InParanoid" id="B0DID8"/>
<dbReference type="KEGG" id="lbc:LACBIDRAFT_329548"/>
<organism evidence="3">
    <name type="scientific">Laccaria bicolor (strain S238N-H82 / ATCC MYA-4686)</name>
    <name type="common">Bicoloured deceiver</name>
    <name type="synonym">Laccaria laccata var. bicolor</name>
    <dbReference type="NCBI Taxonomy" id="486041"/>
    <lineage>
        <taxon>Eukaryota</taxon>
        <taxon>Fungi</taxon>
        <taxon>Dikarya</taxon>
        <taxon>Basidiomycota</taxon>
        <taxon>Agaricomycotina</taxon>
        <taxon>Agaricomycetes</taxon>
        <taxon>Agaricomycetidae</taxon>
        <taxon>Agaricales</taxon>
        <taxon>Agaricineae</taxon>
        <taxon>Hydnangiaceae</taxon>
        <taxon>Laccaria</taxon>
    </lineage>
</organism>
<feature type="region of interest" description="Disordered" evidence="1">
    <location>
        <begin position="203"/>
        <end position="241"/>
    </location>
</feature>
<dbReference type="RefSeq" id="XP_001883777.1">
    <property type="nucleotide sequence ID" value="XM_001883742.1"/>
</dbReference>
<dbReference type="AlphaFoldDB" id="B0DID8"/>
<sequence length="274" mass="30777">MEIKHRKSKLELACAKPLSNTNGVSKEPPLASKSRVGTSRRTASVTDHLVGTQLDEALANGQGISFFQVAYKHFYITHAVEIAQCPSQCNIRGNDRADELAKKATQLAWGPPIGASRAFALRRAIEGHHSDSMDPTLAEGAKERSIGNLQQNLAVPKPHQSLHRAQGPRRGVRPPSPMSHRTRIHRRIMQTALSWGKHRLRMRRGPSNPFTHPKNVHPLHKPSGKSTGRKPRDCPPGTTTHFQRNCRPYRIPRRLGRIYVHQREIYAQKDPSFI</sequence>
<feature type="region of interest" description="Disordered" evidence="1">
    <location>
        <begin position="19"/>
        <end position="42"/>
    </location>
</feature>
<feature type="compositionally biased region" description="Basic residues" evidence="1">
    <location>
        <begin position="160"/>
        <end position="172"/>
    </location>
</feature>
<evidence type="ECO:0000313" key="2">
    <source>
        <dbReference type="EMBL" id="EDR05673.1"/>
    </source>
</evidence>
<proteinExistence type="predicted"/>
<dbReference type="OrthoDB" id="2992341at2759"/>
<evidence type="ECO:0000256" key="1">
    <source>
        <dbReference type="SAM" id="MobiDB-lite"/>
    </source>
</evidence>
<dbReference type="EMBL" id="DS547112">
    <property type="protein sequence ID" value="EDR05673.1"/>
    <property type="molecule type" value="Genomic_DNA"/>
</dbReference>
<dbReference type="HOGENOM" id="CLU_1015881_0_0_1"/>
<reference evidence="2 3" key="1">
    <citation type="journal article" date="2008" name="Nature">
        <title>The genome of Laccaria bicolor provides insights into mycorrhizal symbiosis.</title>
        <authorList>
            <person name="Martin F."/>
            <person name="Aerts A."/>
            <person name="Ahren D."/>
            <person name="Brun A."/>
            <person name="Danchin E.G.J."/>
            <person name="Duchaussoy F."/>
            <person name="Gibon J."/>
            <person name="Kohler A."/>
            <person name="Lindquist E."/>
            <person name="Pereda V."/>
            <person name="Salamov A."/>
            <person name="Shapiro H.J."/>
            <person name="Wuyts J."/>
            <person name="Blaudez D."/>
            <person name="Buee M."/>
            <person name="Brokstein P."/>
            <person name="Canbaeck B."/>
            <person name="Cohen D."/>
            <person name="Courty P.E."/>
            <person name="Coutinho P.M."/>
            <person name="Delaruelle C."/>
            <person name="Detter J.C."/>
            <person name="Deveau A."/>
            <person name="DiFazio S."/>
            <person name="Duplessis S."/>
            <person name="Fraissinet-Tachet L."/>
            <person name="Lucic E."/>
            <person name="Frey-Klett P."/>
            <person name="Fourrey C."/>
            <person name="Feussner I."/>
            <person name="Gay G."/>
            <person name="Grimwood J."/>
            <person name="Hoegger P.J."/>
            <person name="Jain P."/>
            <person name="Kilaru S."/>
            <person name="Labbe J."/>
            <person name="Lin Y.C."/>
            <person name="Legue V."/>
            <person name="Le Tacon F."/>
            <person name="Marmeisse R."/>
            <person name="Melayah D."/>
            <person name="Montanini B."/>
            <person name="Muratet M."/>
            <person name="Nehls U."/>
            <person name="Niculita-Hirzel H."/>
            <person name="Oudot-Le Secq M.P."/>
            <person name="Peter M."/>
            <person name="Quesneville H."/>
            <person name="Rajashekar B."/>
            <person name="Reich M."/>
            <person name="Rouhier N."/>
            <person name="Schmutz J."/>
            <person name="Yin T."/>
            <person name="Chalot M."/>
            <person name="Henrissat B."/>
            <person name="Kuees U."/>
            <person name="Lucas S."/>
            <person name="Van de Peer Y."/>
            <person name="Podila G.K."/>
            <person name="Polle A."/>
            <person name="Pukkila P.J."/>
            <person name="Richardson P.M."/>
            <person name="Rouze P."/>
            <person name="Sanders I.R."/>
            <person name="Stajich J.E."/>
            <person name="Tunlid A."/>
            <person name="Tuskan G."/>
            <person name="Grigoriev I.V."/>
        </authorList>
    </citation>
    <scope>NUCLEOTIDE SEQUENCE [LARGE SCALE GENOMIC DNA]</scope>
    <source>
        <strain evidence="3">S238N-H82 / ATCC MYA-4686</strain>
    </source>
</reference>
<feature type="compositionally biased region" description="Basic residues" evidence="1">
    <location>
        <begin position="214"/>
        <end position="229"/>
    </location>
</feature>
<keyword evidence="3" id="KW-1185">Reference proteome</keyword>
<accession>B0DID8</accession>